<feature type="region of interest" description="Disordered" evidence="1">
    <location>
        <begin position="161"/>
        <end position="194"/>
    </location>
</feature>
<evidence type="ECO:0000313" key="4">
    <source>
        <dbReference type="Proteomes" id="UP001597018"/>
    </source>
</evidence>
<comment type="caution">
    <text evidence="3">The sequence shown here is derived from an EMBL/GenBank/DDBJ whole genome shotgun (WGS) entry which is preliminary data.</text>
</comment>
<proteinExistence type="predicted"/>
<evidence type="ECO:0000259" key="2">
    <source>
        <dbReference type="Pfam" id="PF13298"/>
    </source>
</evidence>
<protein>
    <submittedName>
        <fullName evidence="3">DNA polymerase ligase N-terminal domain-containing protein</fullName>
    </submittedName>
</protein>
<name>A0ABW3FQ82_9PSEU</name>
<dbReference type="GO" id="GO:0016874">
    <property type="term" value="F:ligase activity"/>
    <property type="evidence" value="ECO:0007669"/>
    <property type="project" value="UniProtKB-KW"/>
</dbReference>
<feature type="compositionally biased region" description="Basic and acidic residues" evidence="1">
    <location>
        <begin position="1"/>
        <end position="19"/>
    </location>
</feature>
<evidence type="ECO:0000256" key="1">
    <source>
        <dbReference type="SAM" id="MobiDB-lite"/>
    </source>
</evidence>
<dbReference type="Pfam" id="PF13298">
    <property type="entry name" value="LigD_N"/>
    <property type="match status" value="1"/>
</dbReference>
<dbReference type="Proteomes" id="UP001597018">
    <property type="component" value="Unassembled WGS sequence"/>
</dbReference>
<feature type="region of interest" description="Disordered" evidence="1">
    <location>
        <begin position="1"/>
        <end position="32"/>
    </location>
</feature>
<gene>
    <name evidence="3" type="ORF">ACFQ16_12135</name>
</gene>
<dbReference type="InterPro" id="IPR014144">
    <property type="entry name" value="LigD_PE_domain"/>
</dbReference>
<dbReference type="EMBL" id="JBHTIW010000007">
    <property type="protein sequence ID" value="MFD0920492.1"/>
    <property type="molecule type" value="Genomic_DNA"/>
</dbReference>
<accession>A0ABW3FQ82</accession>
<reference evidence="4" key="1">
    <citation type="journal article" date="2019" name="Int. J. Syst. Evol. Microbiol.">
        <title>The Global Catalogue of Microorganisms (GCM) 10K type strain sequencing project: providing services to taxonomists for standard genome sequencing and annotation.</title>
        <authorList>
            <consortium name="The Broad Institute Genomics Platform"/>
            <consortium name="The Broad Institute Genome Sequencing Center for Infectious Disease"/>
            <person name="Wu L."/>
            <person name="Ma J."/>
        </authorList>
    </citation>
    <scope>NUCLEOTIDE SEQUENCE [LARGE SCALE GENOMIC DNA]</scope>
    <source>
        <strain evidence="4">CCUG 56401</strain>
    </source>
</reference>
<dbReference type="RefSeq" id="WP_345600158.1">
    <property type="nucleotide sequence ID" value="NZ_BAABLT010000005.1"/>
</dbReference>
<feature type="compositionally biased region" description="Polar residues" evidence="1">
    <location>
        <begin position="171"/>
        <end position="184"/>
    </location>
</feature>
<sequence>MAKDELADYRRKRDLDRSGEPAGGEPGEQPRFVVQKHDASSLHYDFRLEVGDVLKSWAVPKGPSLDPRQKRLATPTEDHPLDYADFEGEIPEGYGAGTVVVWDSGDYRNLTEREGEPVDMADGLDAGHVKFWLEGSKLRGAFALTRTRFRGQEQWLLVKVDDEGADRRRNPVSTQPESVLTGRTNADLESGGGR</sequence>
<keyword evidence="3" id="KW-0436">Ligase</keyword>
<keyword evidence="4" id="KW-1185">Reference proteome</keyword>
<dbReference type="PANTHER" id="PTHR39465">
    <property type="entry name" value="DNA LIGASE D, 3'-PHOSPHOESTERASE DOMAIN"/>
    <property type="match status" value="1"/>
</dbReference>
<evidence type="ECO:0000313" key="3">
    <source>
        <dbReference type="EMBL" id="MFD0920492.1"/>
    </source>
</evidence>
<dbReference type="PANTHER" id="PTHR39465:SF1">
    <property type="entry name" value="DNA LIGASE D 3'-PHOSPHOESTERASE DOMAIN-CONTAINING PROTEIN"/>
    <property type="match status" value="1"/>
</dbReference>
<feature type="domain" description="DNA ligase D 3'-phosphoesterase" evidence="2">
    <location>
        <begin position="35"/>
        <end position="146"/>
    </location>
</feature>
<organism evidence="3 4">
    <name type="scientific">Saccharopolyspora rosea</name>
    <dbReference type="NCBI Taxonomy" id="524884"/>
    <lineage>
        <taxon>Bacteria</taxon>
        <taxon>Bacillati</taxon>
        <taxon>Actinomycetota</taxon>
        <taxon>Actinomycetes</taxon>
        <taxon>Pseudonocardiales</taxon>
        <taxon>Pseudonocardiaceae</taxon>
        <taxon>Saccharopolyspora</taxon>
    </lineage>
</organism>
<dbReference type="NCBIfam" id="TIGR02777">
    <property type="entry name" value="LigD_PE_dom"/>
    <property type="match status" value="1"/>
</dbReference>